<dbReference type="SUPFAM" id="SSF74653">
    <property type="entry name" value="TolA/TonB C-terminal domain"/>
    <property type="match status" value="1"/>
</dbReference>
<evidence type="ECO:0000256" key="3">
    <source>
        <dbReference type="ARBA" id="ARBA00022448"/>
    </source>
</evidence>
<evidence type="ECO:0000256" key="7">
    <source>
        <dbReference type="ARBA" id="ARBA00022927"/>
    </source>
</evidence>
<keyword evidence="9 11" id="KW-0472">Membrane</keyword>
<evidence type="ECO:0000313" key="13">
    <source>
        <dbReference type="EMBL" id="TAA74936.1"/>
    </source>
</evidence>
<dbReference type="InterPro" id="IPR006260">
    <property type="entry name" value="TonB/TolA_C"/>
</dbReference>
<dbReference type="AlphaFoldDB" id="A0A521G1Q0"/>
<comment type="caution">
    <text evidence="13">The sequence shown here is derived from an EMBL/GenBank/DDBJ whole genome shotgun (WGS) entry which is preliminary data.</text>
</comment>
<evidence type="ECO:0000256" key="4">
    <source>
        <dbReference type="ARBA" id="ARBA00022475"/>
    </source>
</evidence>
<keyword evidence="5" id="KW-0997">Cell inner membrane</keyword>
<dbReference type="PROSITE" id="PS52015">
    <property type="entry name" value="TONB_CTD"/>
    <property type="match status" value="1"/>
</dbReference>
<keyword evidence="7" id="KW-0653">Protein transport</keyword>
<evidence type="ECO:0000256" key="6">
    <source>
        <dbReference type="ARBA" id="ARBA00022692"/>
    </source>
</evidence>
<dbReference type="Pfam" id="PF03544">
    <property type="entry name" value="TonB_C"/>
    <property type="match status" value="1"/>
</dbReference>
<keyword evidence="14" id="KW-1185">Reference proteome</keyword>
<feature type="transmembrane region" description="Helical" evidence="11">
    <location>
        <begin position="25"/>
        <end position="44"/>
    </location>
</feature>
<dbReference type="GO" id="GO:0005886">
    <property type="term" value="C:plasma membrane"/>
    <property type="evidence" value="ECO:0007669"/>
    <property type="project" value="UniProtKB-SubCell"/>
</dbReference>
<dbReference type="Gene3D" id="3.30.1150.10">
    <property type="match status" value="1"/>
</dbReference>
<evidence type="ECO:0000256" key="10">
    <source>
        <dbReference type="SAM" id="MobiDB-lite"/>
    </source>
</evidence>
<organism evidence="13 14">
    <name type="scientific">Candidatus Electronema aureum</name>
    <dbReference type="NCBI Taxonomy" id="2005002"/>
    <lineage>
        <taxon>Bacteria</taxon>
        <taxon>Pseudomonadati</taxon>
        <taxon>Thermodesulfobacteriota</taxon>
        <taxon>Desulfobulbia</taxon>
        <taxon>Desulfobulbales</taxon>
        <taxon>Desulfobulbaceae</taxon>
        <taxon>Candidatus Electronema</taxon>
    </lineage>
</organism>
<sequence length="340" mass="36225">MNGTDYDEWQAFLEQRENGRLRWQWPLNIAVILHLAVFGGAIALQNMANSRPKLNNVVMMNLINMPVRLPGKQKNGSGNAVKTAEPAAQKKQVEVKSVVNSLDMQPPAPAEGKITRQRPRPPKIASTVPKPLAILPPAQGKIIRRLSPPPKIASASLKPLATLPPEPQVNSLKEVGLEKGNAAGSDAAHPASPQGNDVQRRDFPSRKGASHSVVTGAKTGIGDADSGLGSEVGQRNRTGGLSGTGAGSGDQEAAPLYASNPPPEYPPQARRRGLQGVVTIEALIDVSGRVADLRPFSSSGHGILDKAALNAVRSWRFTPGIVGGKRKEMWVKVPVRFELN</sequence>
<keyword evidence="6 11" id="KW-0812">Transmembrane</keyword>
<feature type="region of interest" description="Disordered" evidence="10">
    <location>
        <begin position="181"/>
        <end position="270"/>
    </location>
</feature>
<evidence type="ECO:0000313" key="14">
    <source>
        <dbReference type="Proteomes" id="UP000316238"/>
    </source>
</evidence>
<proteinExistence type="inferred from homology"/>
<evidence type="ECO:0000256" key="5">
    <source>
        <dbReference type="ARBA" id="ARBA00022519"/>
    </source>
</evidence>
<accession>A0A521G1Q0</accession>
<protein>
    <submittedName>
        <fullName evidence="13">TonB family C-terminal domain-containing protein</fullName>
    </submittedName>
</protein>
<dbReference type="InterPro" id="IPR037682">
    <property type="entry name" value="TonB_C"/>
</dbReference>
<evidence type="ECO:0000256" key="9">
    <source>
        <dbReference type="ARBA" id="ARBA00023136"/>
    </source>
</evidence>
<evidence type="ECO:0000256" key="1">
    <source>
        <dbReference type="ARBA" id="ARBA00004383"/>
    </source>
</evidence>
<gene>
    <name evidence="13" type="ORF">CDV28_11421</name>
</gene>
<dbReference type="InterPro" id="IPR051045">
    <property type="entry name" value="TonB-dependent_transducer"/>
</dbReference>
<keyword evidence="3" id="KW-0813">Transport</keyword>
<comment type="similarity">
    <text evidence="2">Belongs to the TonB family.</text>
</comment>
<comment type="subcellular location">
    <subcellularLocation>
        <location evidence="1">Cell inner membrane</location>
        <topology evidence="1">Single-pass membrane protein</topology>
        <orientation evidence="1">Periplasmic side</orientation>
    </subcellularLocation>
</comment>
<dbReference type="EMBL" id="NQJD01000014">
    <property type="protein sequence ID" value="TAA74936.1"/>
    <property type="molecule type" value="Genomic_DNA"/>
</dbReference>
<reference evidence="13" key="1">
    <citation type="submission" date="2017-07" db="EMBL/GenBank/DDBJ databases">
        <title>The cable genome - Insights into the physiology and evolution of filamentous bacteria capable of sulfide oxidation via long distance electron transfer.</title>
        <authorList>
            <person name="Thorup C."/>
            <person name="Bjerg J.T."/>
            <person name="Schreiber L."/>
            <person name="Nielsen L.P."/>
            <person name="Kjeldsen K.U."/>
            <person name="Boesen T."/>
            <person name="Boggild A."/>
            <person name="Meysman F."/>
            <person name="Geelhoed J."/>
            <person name="Schramm A."/>
        </authorList>
    </citation>
    <scope>NUCLEOTIDE SEQUENCE [LARGE SCALE GENOMIC DNA]</scope>
    <source>
        <strain evidence="13">GS</strain>
    </source>
</reference>
<evidence type="ECO:0000256" key="2">
    <source>
        <dbReference type="ARBA" id="ARBA00006555"/>
    </source>
</evidence>
<dbReference type="NCBIfam" id="TIGR01352">
    <property type="entry name" value="tonB_Cterm"/>
    <property type="match status" value="1"/>
</dbReference>
<dbReference type="GO" id="GO:0015031">
    <property type="term" value="P:protein transport"/>
    <property type="evidence" value="ECO:0007669"/>
    <property type="project" value="UniProtKB-KW"/>
</dbReference>
<keyword evidence="4" id="KW-1003">Cell membrane</keyword>
<keyword evidence="8 11" id="KW-1133">Transmembrane helix</keyword>
<evidence type="ECO:0000259" key="12">
    <source>
        <dbReference type="PROSITE" id="PS52015"/>
    </source>
</evidence>
<feature type="domain" description="TonB C-terminal" evidence="12">
    <location>
        <begin position="250"/>
        <end position="340"/>
    </location>
</feature>
<dbReference type="Proteomes" id="UP000316238">
    <property type="component" value="Unassembled WGS sequence"/>
</dbReference>
<evidence type="ECO:0000256" key="8">
    <source>
        <dbReference type="ARBA" id="ARBA00022989"/>
    </source>
</evidence>
<feature type="region of interest" description="Disordered" evidence="10">
    <location>
        <begin position="103"/>
        <end position="131"/>
    </location>
</feature>
<name>A0A521G1Q0_9BACT</name>
<evidence type="ECO:0000256" key="11">
    <source>
        <dbReference type="SAM" id="Phobius"/>
    </source>
</evidence>
<dbReference type="PANTHER" id="PTHR33446">
    <property type="entry name" value="PROTEIN TONB-RELATED"/>
    <property type="match status" value="1"/>
</dbReference>
<dbReference type="GO" id="GO:0055085">
    <property type="term" value="P:transmembrane transport"/>
    <property type="evidence" value="ECO:0007669"/>
    <property type="project" value="InterPro"/>
</dbReference>